<feature type="signal peptide" evidence="2">
    <location>
        <begin position="1"/>
        <end position="18"/>
    </location>
</feature>
<evidence type="ECO:0000256" key="1">
    <source>
        <dbReference type="SAM" id="MobiDB-lite"/>
    </source>
</evidence>
<sequence length="262" mass="29342">MQMRFLLIAFMAASVCESFTTRTTSNWHSVTRRRCLEGGYRDLMARSAREQDEEDEPPRLVEIDAAKRKSSDNVGGYDPGEALRQEEVNVGDPQIKVIEKERSVTSILKELAAIQQQGPQKYCILGTRHCSFLHQQIIELLAYALVLSGNHVYTSGAGGTHAATIRGALRAERSDLLTVILPQSMGKQTKESQELLEKVEDVITMPQNDDMSLDIASRICNSYLLSQTDQLISFAFHESNTVIEATKEAKKLDMLVTMLYLD</sequence>
<feature type="compositionally biased region" description="Basic and acidic residues" evidence="1">
    <location>
        <begin position="57"/>
        <end position="71"/>
    </location>
</feature>
<dbReference type="Proteomes" id="UP001153069">
    <property type="component" value="Unassembled WGS sequence"/>
</dbReference>
<dbReference type="SUPFAM" id="SSF102405">
    <property type="entry name" value="MCP/YpsA-like"/>
    <property type="match status" value="1"/>
</dbReference>
<dbReference type="OrthoDB" id="4644at2759"/>
<feature type="chain" id="PRO_5040284875" description="DNA recombination-mediator protein A" evidence="2">
    <location>
        <begin position="19"/>
        <end position="262"/>
    </location>
</feature>
<gene>
    <name evidence="3" type="ORF">SEMRO_1012_G231270.1</name>
</gene>
<comment type="caution">
    <text evidence="3">The sequence shown here is derived from an EMBL/GenBank/DDBJ whole genome shotgun (WGS) entry which is preliminary data.</text>
</comment>
<reference evidence="3" key="1">
    <citation type="submission" date="2020-06" db="EMBL/GenBank/DDBJ databases">
        <authorList>
            <consortium name="Plant Systems Biology data submission"/>
        </authorList>
    </citation>
    <scope>NUCLEOTIDE SEQUENCE</scope>
    <source>
        <strain evidence="3">D6</strain>
    </source>
</reference>
<keyword evidence="2" id="KW-0732">Signal</keyword>
<organism evidence="3 4">
    <name type="scientific">Seminavis robusta</name>
    <dbReference type="NCBI Taxonomy" id="568900"/>
    <lineage>
        <taxon>Eukaryota</taxon>
        <taxon>Sar</taxon>
        <taxon>Stramenopiles</taxon>
        <taxon>Ochrophyta</taxon>
        <taxon>Bacillariophyta</taxon>
        <taxon>Bacillariophyceae</taxon>
        <taxon>Bacillariophycidae</taxon>
        <taxon>Naviculales</taxon>
        <taxon>Naviculaceae</taxon>
        <taxon>Seminavis</taxon>
    </lineage>
</organism>
<evidence type="ECO:0000313" key="3">
    <source>
        <dbReference type="EMBL" id="CAB9519390.1"/>
    </source>
</evidence>
<proteinExistence type="predicted"/>
<protein>
    <recommendedName>
        <fullName evidence="5">DNA recombination-mediator protein A</fullName>
    </recommendedName>
</protein>
<evidence type="ECO:0000313" key="4">
    <source>
        <dbReference type="Proteomes" id="UP001153069"/>
    </source>
</evidence>
<evidence type="ECO:0008006" key="5">
    <source>
        <dbReference type="Google" id="ProtNLM"/>
    </source>
</evidence>
<evidence type="ECO:0000256" key="2">
    <source>
        <dbReference type="SAM" id="SignalP"/>
    </source>
</evidence>
<dbReference type="AlphaFoldDB" id="A0A9N8EFD5"/>
<feature type="region of interest" description="Disordered" evidence="1">
    <location>
        <begin position="46"/>
        <end position="85"/>
    </location>
</feature>
<dbReference type="EMBL" id="CAICTM010001010">
    <property type="protein sequence ID" value="CAB9519390.1"/>
    <property type="molecule type" value="Genomic_DNA"/>
</dbReference>
<name>A0A9N8EFD5_9STRA</name>
<accession>A0A9N8EFD5</accession>
<keyword evidence="4" id="KW-1185">Reference proteome</keyword>